<dbReference type="Proteomes" id="UP000064967">
    <property type="component" value="Chromosome"/>
</dbReference>
<dbReference type="InterPro" id="IPR016040">
    <property type="entry name" value="NAD(P)-bd_dom"/>
</dbReference>
<sequence length="284" mass="30854">MRRVLVLGGTGQTGSRVATILRNEGITSRIAGAQARAETDTDAVRFVWNDRSTHEPAVRDVQAVYLLAPPLDPKPAETMVPFIDLAMRAGVRRFVMLSSSAVDVTDPGLGEVHRYLRDHTPEWAVLRPSWFMQNLVDPRHFLAKSLAAGVPLVTATGTSKVRFVDADDIARVGARALVDERSHDKAHVITGPAAFSYDEVAAILTEVTGIPRTHVAVSTAELVERHVEAGIPRAFAELLAGLDERIRGGAEAEPTSTVLEVTGTPARDFRSFVERNREALGVRP</sequence>
<dbReference type="Gene3D" id="3.40.50.720">
    <property type="entry name" value="NAD(P)-binding Rossmann-like Domain"/>
    <property type="match status" value="1"/>
</dbReference>
<dbReference type="Pfam" id="PF13460">
    <property type="entry name" value="NAD_binding_10"/>
    <property type="match status" value="1"/>
</dbReference>
<dbReference type="InterPro" id="IPR051604">
    <property type="entry name" value="Ergot_Alk_Oxidoreductase"/>
</dbReference>
<accession>A0A0K1PT43</accession>
<evidence type="ECO:0000313" key="3">
    <source>
        <dbReference type="Proteomes" id="UP000064967"/>
    </source>
</evidence>
<dbReference type="SUPFAM" id="SSF51735">
    <property type="entry name" value="NAD(P)-binding Rossmann-fold domains"/>
    <property type="match status" value="1"/>
</dbReference>
<proteinExistence type="predicted"/>
<evidence type="ECO:0000313" key="2">
    <source>
        <dbReference type="EMBL" id="AKU96692.1"/>
    </source>
</evidence>
<evidence type="ECO:0000259" key="1">
    <source>
        <dbReference type="Pfam" id="PF13460"/>
    </source>
</evidence>
<dbReference type="EMBL" id="CP012333">
    <property type="protein sequence ID" value="AKU96692.1"/>
    <property type="molecule type" value="Genomic_DNA"/>
</dbReference>
<dbReference type="PANTHER" id="PTHR43162">
    <property type="match status" value="1"/>
</dbReference>
<dbReference type="STRING" id="1391654.AKJ09_03356"/>
<feature type="domain" description="NAD(P)-binding" evidence="1">
    <location>
        <begin position="8"/>
        <end position="179"/>
    </location>
</feature>
<dbReference type="OrthoDB" id="109735at2"/>
<dbReference type="KEGG" id="llu:AKJ09_03356"/>
<keyword evidence="3" id="KW-1185">Reference proteome</keyword>
<dbReference type="RefSeq" id="WP_146647939.1">
    <property type="nucleotide sequence ID" value="NZ_CP012333.1"/>
</dbReference>
<dbReference type="Gene3D" id="3.90.25.10">
    <property type="entry name" value="UDP-galactose 4-epimerase, domain 1"/>
    <property type="match status" value="1"/>
</dbReference>
<dbReference type="InterPro" id="IPR036291">
    <property type="entry name" value="NAD(P)-bd_dom_sf"/>
</dbReference>
<dbReference type="PANTHER" id="PTHR43162:SF1">
    <property type="entry name" value="PRESTALK A DIFFERENTIATION PROTEIN A"/>
    <property type="match status" value="1"/>
</dbReference>
<organism evidence="2 3">
    <name type="scientific">Labilithrix luteola</name>
    <dbReference type="NCBI Taxonomy" id="1391654"/>
    <lineage>
        <taxon>Bacteria</taxon>
        <taxon>Pseudomonadati</taxon>
        <taxon>Myxococcota</taxon>
        <taxon>Polyangia</taxon>
        <taxon>Polyangiales</taxon>
        <taxon>Labilitrichaceae</taxon>
        <taxon>Labilithrix</taxon>
    </lineage>
</organism>
<protein>
    <submittedName>
        <fullName evidence="2">Oxidoreductase</fullName>
    </submittedName>
</protein>
<dbReference type="AlphaFoldDB" id="A0A0K1PT43"/>
<name>A0A0K1PT43_9BACT</name>
<dbReference type="PATRIC" id="fig|1391654.3.peg.3395"/>
<gene>
    <name evidence="2" type="ORF">AKJ09_03356</name>
</gene>
<reference evidence="2 3" key="1">
    <citation type="submission" date="2015-08" db="EMBL/GenBank/DDBJ databases">
        <authorList>
            <person name="Babu N.S."/>
            <person name="Beckwith C.J."/>
            <person name="Beseler K.G."/>
            <person name="Brison A."/>
            <person name="Carone J.V."/>
            <person name="Caskin T.P."/>
            <person name="Diamond M."/>
            <person name="Durham M.E."/>
            <person name="Foxe J.M."/>
            <person name="Go M."/>
            <person name="Henderson B.A."/>
            <person name="Jones I.B."/>
            <person name="McGettigan J.A."/>
            <person name="Micheletti S.J."/>
            <person name="Nasrallah M.E."/>
            <person name="Ortiz D."/>
            <person name="Piller C.R."/>
            <person name="Privatt S.R."/>
            <person name="Schneider S.L."/>
            <person name="Sharp S."/>
            <person name="Smith T.C."/>
            <person name="Stanton J.D."/>
            <person name="Ullery H.E."/>
            <person name="Wilson R.J."/>
            <person name="Serrano M.G."/>
            <person name="Buck G."/>
            <person name="Lee V."/>
            <person name="Wang Y."/>
            <person name="Carvalho R."/>
            <person name="Voegtly L."/>
            <person name="Shi R."/>
            <person name="Duckworth R."/>
            <person name="Johnson A."/>
            <person name="Loviza R."/>
            <person name="Walstead R."/>
            <person name="Shah Z."/>
            <person name="Kiflezghi M."/>
            <person name="Wade K."/>
            <person name="Ball S.L."/>
            <person name="Bradley K.W."/>
            <person name="Asai D.J."/>
            <person name="Bowman C.A."/>
            <person name="Russell D.A."/>
            <person name="Pope W.H."/>
            <person name="Jacobs-Sera D."/>
            <person name="Hendrix R.W."/>
            <person name="Hatfull G.F."/>
        </authorList>
    </citation>
    <scope>NUCLEOTIDE SEQUENCE [LARGE SCALE GENOMIC DNA]</scope>
    <source>
        <strain evidence="2 3">DSM 27648</strain>
    </source>
</reference>